<evidence type="ECO:0000313" key="3">
    <source>
        <dbReference type="Proteomes" id="UP000076532"/>
    </source>
</evidence>
<reference evidence="2 3" key="1">
    <citation type="journal article" date="2016" name="Mol. Biol. Evol.">
        <title>Comparative Genomics of Early-Diverging Mushroom-Forming Fungi Provides Insights into the Origins of Lignocellulose Decay Capabilities.</title>
        <authorList>
            <person name="Nagy L.G."/>
            <person name="Riley R."/>
            <person name="Tritt A."/>
            <person name="Adam C."/>
            <person name="Daum C."/>
            <person name="Floudas D."/>
            <person name="Sun H."/>
            <person name="Yadav J.S."/>
            <person name="Pangilinan J."/>
            <person name="Larsson K.H."/>
            <person name="Matsuura K."/>
            <person name="Barry K."/>
            <person name="Labutti K."/>
            <person name="Kuo R."/>
            <person name="Ohm R.A."/>
            <person name="Bhattacharya S.S."/>
            <person name="Shirouzu T."/>
            <person name="Yoshinaga Y."/>
            <person name="Martin F.M."/>
            <person name="Grigoriev I.V."/>
            <person name="Hibbett D.S."/>
        </authorList>
    </citation>
    <scope>NUCLEOTIDE SEQUENCE [LARGE SCALE GENOMIC DNA]</scope>
    <source>
        <strain evidence="2 3">CBS 109695</strain>
    </source>
</reference>
<feature type="region of interest" description="Disordered" evidence="1">
    <location>
        <begin position="264"/>
        <end position="286"/>
    </location>
</feature>
<organism evidence="2 3">
    <name type="scientific">Athelia psychrophila</name>
    <dbReference type="NCBI Taxonomy" id="1759441"/>
    <lineage>
        <taxon>Eukaryota</taxon>
        <taxon>Fungi</taxon>
        <taxon>Dikarya</taxon>
        <taxon>Basidiomycota</taxon>
        <taxon>Agaricomycotina</taxon>
        <taxon>Agaricomycetes</taxon>
        <taxon>Agaricomycetidae</taxon>
        <taxon>Atheliales</taxon>
        <taxon>Atheliaceae</taxon>
        <taxon>Athelia</taxon>
    </lineage>
</organism>
<gene>
    <name evidence="2" type="ORF">FIBSPDRAFT_901982</name>
</gene>
<evidence type="ECO:0000256" key="1">
    <source>
        <dbReference type="SAM" id="MobiDB-lite"/>
    </source>
</evidence>
<dbReference type="EMBL" id="KV417747">
    <property type="protein sequence ID" value="KZP07559.1"/>
    <property type="molecule type" value="Genomic_DNA"/>
</dbReference>
<proteinExistence type="predicted"/>
<dbReference type="AlphaFoldDB" id="A0A165WC46"/>
<sequence length="347" mass="37035">MGAIRGSGVDESREDGEGGPGQPGLRHIFVLEAGGCQGRGDGGAPGEAVGLAQAEAAVDAGGEGRVAPPERAAPHALLVLDAVPGGEARVRAERGDARGRQAARAQAVPAARPGARRLPLLVEQRVMLEFGGPRGSMVQRPLQDWYMLDMPVERQPCGEKRESGTRLYVSTCRINTRRVLRSAASGKSEQKAKALVRAHDGERLIPRFGRAGYWVEEGEDIDEVDEVDGICGCRRTQESERGRAAGSAPGLDALDATKAAMLPWPNSRGKATRQGGARARTQVGTSRNDSDFMAITRTARDTPKAFLFTAYSPDDLTISKSYNESKQVLIVWTQICKRIAQKGAIAG</sequence>
<accession>A0A165WC46</accession>
<name>A0A165WC46_9AGAM</name>
<keyword evidence="3" id="KW-1185">Reference proteome</keyword>
<dbReference type="Proteomes" id="UP000076532">
    <property type="component" value="Unassembled WGS sequence"/>
</dbReference>
<feature type="region of interest" description="Disordered" evidence="1">
    <location>
        <begin position="1"/>
        <end position="25"/>
    </location>
</feature>
<protein>
    <submittedName>
        <fullName evidence="2">Uncharacterized protein</fullName>
    </submittedName>
</protein>
<evidence type="ECO:0000313" key="2">
    <source>
        <dbReference type="EMBL" id="KZP07559.1"/>
    </source>
</evidence>